<evidence type="ECO:0000313" key="2">
    <source>
        <dbReference type="EMBL" id="TZF88544.1"/>
    </source>
</evidence>
<name>A0A5D8Z788_9GAMM</name>
<feature type="chain" id="PRO_5023040832" description="Secreted protein" evidence="1">
    <location>
        <begin position="25"/>
        <end position="164"/>
    </location>
</feature>
<organism evidence="2 3">
    <name type="scientific">Cognatilysobacter lacus</name>
    <dbReference type="NCBI Taxonomy" id="1643323"/>
    <lineage>
        <taxon>Bacteria</taxon>
        <taxon>Pseudomonadati</taxon>
        <taxon>Pseudomonadota</taxon>
        <taxon>Gammaproteobacteria</taxon>
        <taxon>Lysobacterales</taxon>
        <taxon>Lysobacteraceae</taxon>
        <taxon>Cognatilysobacter</taxon>
    </lineage>
</organism>
<gene>
    <name evidence="2" type="ORF">FW784_09705</name>
</gene>
<dbReference type="RefSeq" id="WP_149353148.1">
    <property type="nucleotide sequence ID" value="NZ_VTRV01000103.1"/>
</dbReference>
<evidence type="ECO:0008006" key="4">
    <source>
        <dbReference type="Google" id="ProtNLM"/>
    </source>
</evidence>
<comment type="caution">
    <text evidence="2">The sequence shown here is derived from an EMBL/GenBank/DDBJ whole genome shotgun (WGS) entry which is preliminary data.</text>
</comment>
<evidence type="ECO:0000313" key="3">
    <source>
        <dbReference type="Proteomes" id="UP000323164"/>
    </source>
</evidence>
<dbReference type="Proteomes" id="UP000323164">
    <property type="component" value="Unassembled WGS sequence"/>
</dbReference>
<sequence>MALARSRALVLAVAFACTASAAHAAAPPIQQQMSTEEFKATGLDKLSPDELARLNTWLGRTIETEAAKAAVAAKKKVEDDNRGFFNFGSTDPIKSAITGEFRGFGQGRVYTLDNGQAWRQIDEASLAGVRLTHPDVVVSPSLVGNAWYFAVKGYGTRAKVIRVK</sequence>
<keyword evidence="3" id="KW-1185">Reference proteome</keyword>
<accession>A0A5D8Z788</accession>
<dbReference type="OrthoDB" id="5966441at2"/>
<proteinExistence type="predicted"/>
<feature type="signal peptide" evidence="1">
    <location>
        <begin position="1"/>
        <end position="24"/>
    </location>
</feature>
<reference evidence="2 3" key="1">
    <citation type="submission" date="2019-08" db="EMBL/GenBank/DDBJ databases">
        <title>Draft genome sequence of Lysobacter sp. UKS-15.</title>
        <authorList>
            <person name="Im W.-T."/>
        </authorList>
    </citation>
    <scope>NUCLEOTIDE SEQUENCE [LARGE SCALE GENOMIC DNA]</scope>
    <source>
        <strain evidence="2 3">UKS-15</strain>
    </source>
</reference>
<protein>
    <recommendedName>
        <fullName evidence="4">Secreted protein</fullName>
    </recommendedName>
</protein>
<evidence type="ECO:0000256" key="1">
    <source>
        <dbReference type="SAM" id="SignalP"/>
    </source>
</evidence>
<dbReference type="AlphaFoldDB" id="A0A5D8Z788"/>
<dbReference type="EMBL" id="VTRV01000103">
    <property type="protein sequence ID" value="TZF88544.1"/>
    <property type="molecule type" value="Genomic_DNA"/>
</dbReference>
<keyword evidence="1" id="KW-0732">Signal</keyword>